<dbReference type="OrthoDB" id="3322341at2"/>
<dbReference type="RefSeq" id="WP_147825111.1">
    <property type="nucleotide sequence ID" value="NZ_BAAARG010000001.1"/>
</dbReference>
<protein>
    <recommendedName>
        <fullName evidence="3">Asparagine synthetase domain-containing protein</fullName>
    </recommendedName>
</protein>
<gene>
    <name evidence="1" type="ORF">FVP60_04920</name>
</gene>
<dbReference type="EMBL" id="VRSW01000001">
    <property type="protein sequence ID" value="TXK06305.1"/>
    <property type="molecule type" value="Genomic_DNA"/>
</dbReference>
<evidence type="ECO:0000313" key="2">
    <source>
        <dbReference type="Proteomes" id="UP000321196"/>
    </source>
</evidence>
<keyword evidence="2" id="KW-1185">Reference proteome</keyword>
<accession>A0A5C8HQL7</accession>
<reference evidence="1 2" key="1">
    <citation type="submission" date="2019-08" db="EMBL/GenBank/DDBJ databases">
        <authorList>
            <person name="Dong K."/>
        </authorList>
    </citation>
    <scope>NUCLEOTIDE SEQUENCE [LARGE SCALE GENOMIC DNA]</scope>
    <source>
        <strain evidence="1 2">M4-8</strain>
    </source>
</reference>
<name>A0A5C8HQL7_9MICO</name>
<sequence length="739" mass="83222">MDVDANSDLLGRELSIEVDGTTLRCALSGAPVDDDAVSWTLHRGDFHPSRASQPVVAGAGWTVKLPDRTNGYAVRAVVDGVVYQSKWTQLFGSDAKLRYDEWRKSAPTPSDAAPRPIPLFRYEKPFENIGFVCHRGDQSGDLAEVAETNALVIEHHQSSNWGNLALLSGSGSSRDKRGTHFVFSGITRDSDRLIFGSEDVKSQVPDIRTLADGLGEFHLLTWDDEQIYFGHDYIGQGHLFIYEDDNIVAGANGIHLLALMLRAVGVPLRLNDDVVKLKFFSTSYPFEFHQGRRTDFAGVERISVYESARVDAGGLSLSKTEMWTDNADGELSDALYEDLLAKAVEEITDNVAIALKHPKFENVVAELSAGLDSRIIYCALSRLPRSEKVRISTRTGKEEPTAAAINAQYGFAWDDLPRRYSFHGAPEDGDFPLTSHSVFMDGYYIESMFKVRAEYEKPTLVLTGHGGEAFSRVMSIEGFFARDFSGEIPGPVETEAEIESNVIRFIGNHQVWYAAGDRYFSESLSEMLAESPSGSLAKRFADTYVSERNPFVGGSVYRGAMSGPQWRPLHSKSLYRLRALWFQRKQDYRLQYDLIRALNPLISEVPYMKPVEDAYKAEFHKYRPPFKLTEPIQFDEDVSSVRAARRSSESGSVWLPSREDFDATRRSVDEYQESAESFLAPLRYILDSHPEYEDMGLPLFSYIERVVNRTNPRAFSKRHNIRNKLHILMQEILLSSKMP</sequence>
<evidence type="ECO:0000313" key="1">
    <source>
        <dbReference type="EMBL" id="TXK06305.1"/>
    </source>
</evidence>
<dbReference type="Proteomes" id="UP000321196">
    <property type="component" value="Unassembled WGS sequence"/>
</dbReference>
<comment type="caution">
    <text evidence="1">The sequence shown here is derived from an EMBL/GenBank/DDBJ whole genome shotgun (WGS) entry which is preliminary data.</text>
</comment>
<evidence type="ECO:0008006" key="3">
    <source>
        <dbReference type="Google" id="ProtNLM"/>
    </source>
</evidence>
<proteinExistence type="predicted"/>
<dbReference type="AlphaFoldDB" id="A0A5C8HQL7"/>
<organism evidence="1 2">
    <name type="scientific">Microbacterium mitrae</name>
    <dbReference type="NCBI Taxonomy" id="664640"/>
    <lineage>
        <taxon>Bacteria</taxon>
        <taxon>Bacillati</taxon>
        <taxon>Actinomycetota</taxon>
        <taxon>Actinomycetes</taxon>
        <taxon>Micrococcales</taxon>
        <taxon>Microbacteriaceae</taxon>
        <taxon>Microbacterium</taxon>
    </lineage>
</organism>